<gene>
    <name evidence="2" type="ORF">TWF788_000247</name>
</gene>
<dbReference type="Proteomes" id="UP000479691">
    <property type="component" value="Unassembled WGS sequence"/>
</dbReference>
<name>A0A7C8U7E5_ORBOL</name>
<feature type="region of interest" description="Disordered" evidence="1">
    <location>
        <begin position="260"/>
        <end position="287"/>
    </location>
</feature>
<evidence type="ECO:0000313" key="2">
    <source>
        <dbReference type="EMBL" id="KAF3192638.1"/>
    </source>
</evidence>
<accession>A0A7C8U7E5</accession>
<feature type="compositionally biased region" description="Polar residues" evidence="1">
    <location>
        <begin position="275"/>
        <end position="287"/>
    </location>
</feature>
<protein>
    <submittedName>
        <fullName evidence="2">Uncharacterized protein</fullName>
    </submittedName>
</protein>
<feature type="compositionally biased region" description="Low complexity" evidence="1">
    <location>
        <begin position="260"/>
        <end position="274"/>
    </location>
</feature>
<dbReference type="AlphaFoldDB" id="A0A7C8U7E5"/>
<reference evidence="2 3" key="1">
    <citation type="submission" date="2019-06" db="EMBL/GenBank/DDBJ databases">
        <authorList>
            <person name="Palmer J.M."/>
        </authorList>
    </citation>
    <scope>NUCLEOTIDE SEQUENCE [LARGE SCALE GENOMIC DNA]</scope>
    <source>
        <strain evidence="2 3">TWF788</strain>
    </source>
</reference>
<proteinExistence type="predicted"/>
<organism evidence="2 3">
    <name type="scientific">Orbilia oligospora</name>
    <name type="common">Nematode-trapping fungus</name>
    <name type="synonym">Arthrobotrys oligospora</name>
    <dbReference type="NCBI Taxonomy" id="2813651"/>
    <lineage>
        <taxon>Eukaryota</taxon>
        <taxon>Fungi</taxon>
        <taxon>Dikarya</taxon>
        <taxon>Ascomycota</taxon>
        <taxon>Pezizomycotina</taxon>
        <taxon>Orbiliomycetes</taxon>
        <taxon>Orbiliales</taxon>
        <taxon>Orbiliaceae</taxon>
        <taxon>Orbilia</taxon>
    </lineage>
</organism>
<dbReference type="EMBL" id="JAABOE010000001">
    <property type="protein sequence ID" value="KAF3192638.1"/>
    <property type="molecule type" value="Genomic_DNA"/>
</dbReference>
<evidence type="ECO:0000313" key="3">
    <source>
        <dbReference type="Proteomes" id="UP000479691"/>
    </source>
</evidence>
<sequence>MFPSMTYNSHGGIKGSGSILWNVAILAILSLSDFAKAQTSSLDYTTTIVYETVKNTHTITSTLDSCDTGLPQCNQLVWPTFASNVSTAITQSSATSSTQDPATSSISAPRGGYNASTIQALEQEPASVLSLLREIRHTVDTVDTLQSSDYMGEWIWNTTVGQVELHQNQRRWIIYKLAGALNSTIARMRSRELVKRANYYDLYMLPADIPIPENSRLQKAQFIANNENKYETSYFSSFEPTTSMASSSKTATVVPVSSFSSTSFRSSSGRNSGPDSNPTTSQPVSSSAVPDAYDIITSLGLEAYCSLILSYNSHTTTTTSTSTSISTSYYALFTDPSSTSTSTTTAGDTSVTTFVAASAGTRKRHIPADKRSLENDLTNYPSSSILSACSRAASSPTGIITRTISSSEFSSVLEPTSSTTEFGVATGTATSSVPIVTETIAAIGAYKLVNSDVSNHAGTYYGHYITGIYPNAAGYEMSSADRPVLNWTPYYFATTKSYGITREYNNGGQSDTTVLVWLQAGTSKANNIVDDYGLYEYPLDDVLDINTSEHHAVYFKFNSTTLLFTPDNESNPVSDPVFWVCPGALTGSGTFPLYYADAATFMACSNYGSLIATSDCVRTDLTALQGGF</sequence>
<evidence type="ECO:0000256" key="1">
    <source>
        <dbReference type="SAM" id="MobiDB-lite"/>
    </source>
</evidence>
<comment type="caution">
    <text evidence="2">The sequence shown here is derived from an EMBL/GenBank/DDBJ whole genome shotgun (WGS) entry which is preliminary data.</text>
</comment>